<dbReference type="AlphaFoldDB" id="A0AA88NNA6"/>
<organism evidence="12 13">
    <name type="scientific">Tachysurus vachellii</name>
    <name type="common">Darkbarbel catfish</name>
    <name type="synonym">Pelteobagrus vachellii</name>
    <dbReference type="NCBI Taxonomy" id="175792"/>
    <lineage>
        <taxon>Eukaryota</taxon>
        <taxon>Metazoa</taxon>
        <taxon>Chordata</taxon>
        <taxon>Craniata</taxon>
        <taxon>Vertebrata</taxon>
        <taxon>Euteleostomi</taxon>
        <taxon>Actinopterygii</taxon>
        <taxon>Neopterygii</taxon>
        <taxon>Teleostei</taxon>
        <taxon>Ostariophysi</taxon>
        <taxon>Siluriformes</taxon>
        <taxon>Bagridae</taxon>
        <taxon>Tachysurus</taxon>
    </lineage>
</organism>
<keyword evidence="5" id="KW-0812">Transmembrane</keyword>
<evidence type="ECO:0000256" key="11">
    <source>
        <dbReference type="RuleBase" id="RU363116"/>
    </source>
</evidence>
<keyword evidence="9 11" id="KW-0564">Palmitate</keyword>
<keyword evidence="7" id="KW-1133">Transmembrane helix</keyword>
<protein>
    <recommendedName>
        <fullName evidence="11">Phospholipid scramblase</fullName>
    </recommendedName>
</protein>
<dbReference type="EMBL" id="JAVHJS010000004">
    <property type="protein sequence ID" value="KAK2860909.1"/>
    <property type="molecule type" value="Genomic_DNA"/>
</dbReference>
<evidence type="ECO:0000256" key="7">
    <source>
        <dbReference type="ARBA" id="ARBA00022989"/>
    </source>
</evidence>
<keyword evidence="8" id="KW-0472">Membrane</keyword>
<proteinExistence type="inferred from homology"/>
<reference evidence="12" key="1">
    <citation type="submission" date="2023-08" db="EMBL/GenBank/DDBJ databases">
        <title>Pelteobagrus vachellii genome.</title>
        <authorList>
            <person name="Liu H."/>
        </authorList>
    </citation>
    <scope>NUCLEOTIDE SEQUENCE</scope>
    <source>
        <strain evidence="12">PRFRI_2022a</strain>
        <tissue evidence="12">Muscle</tissue>
    </source>
</reference>
<dbReference type="GO" id="GO:0017128">
    <property type="term" value="F:phospholipid scramblase activity"/>
    <property type="evidence" value="ECO:0007669"/>
    <property type="project" value="InterPro"/>
</dbReference>
<dbReference type="Proteomes" id="UP001187315">
    <property type="component" value="Unassembled WGS sequence"/>
</dbReference>
<gene>
    <name evidence="12" type="ORF">Q7C36_005075</name>
</gene>
<evidence type="ECO:0000256" key="6">
    <source>
        <dbReference type="ARBA" id="ARBA00022837"/>
    </source>
</evidence>
<evidence type="ECO:0000256" key="5">
    <source>
        <dbReference type="ARBA" id="ARBA00022692"/>
    </source>
</evidence>
<dbReference type="InterPro" id="IPR005552">
    <property type="entry name" value="Scramblase"/>
</dbReference>
<evidence type="ECO:0000256" key="2">
    <source>
        <dbReference type="ARBA" id="ARBA00004606"/>
    </source>
</evidence>
<dbReference type="PANTHER" id="PTHR23248:SF38">
    <property type="entry name" value="PHOSPHOLIPID SCRAMBLASE 1"/>
    <property type="match status" value="1"/>
</dbReference>
<keyword evidence="13" id="KW-1185">Reference proteome</keyword>
<name>A0AA88NNA6_TACVA</name>
<comment type="function">
    <text evidence="11">May mediate accelerated ATP-independent bidirectional transbilayer migration of phospholipids upon binding calcium ions that results in a loss of phospholipid asymmetry in the plasma membrane.</text>
</comment>
<keyword evidence="10 11" id="KW-0449">Lipoprotein</keyword>
<accession>A0AA88NNA6</accession>
<evidence type="ECO:0000256" key="4">
    <source>
        <dbReference type="ARBA" id="ARBA00022553"/>
    </source>
</evidence>
<sequence>MPVLQGPPGCPPGLEYLTQVDQLLVHQKVELIEALMGFETSNQYVVKNSLGQQVWLAVEESDFCTRMVCGPVRSFVMRLQDNMGKEVLTLTRPLKCSSCCFPCCLQEMEVQAPPGTAIGYVTQDWHPYLPKFTIRDERMSAVLRIVGPFCDCNCCSDVIFKVTSLDEASVIGRISKQWAGLDTEMFTDADNFGVQFPVDLDVKIKAVVLAACFLILCGLLYQQKRVRQCHERMVEIYQLCYYSSYLCFALHKESTATDQKKEICCISWIQLSIIQSKTQDIS</sequence>
<comment type="cofactor">
    <cofactor evidence="1 11">
        <name>Ca(2+)</name>
        <dbReference type="ChEBI" id="CHEBI:29108"/>
    </cofactor>
</comment>
<evidence type="ECO:0000256" key="1">
    <source>
        <dbReference type="ARBA" id="ARBA00001913"/>
    </source>
</evidence>
<keyword evidence="4" id="KW-0597">Phosphoprotein</keyword>
<evidence type="ECO:0000256" key="3">
    <source>
        <dbReference type="ARBA" id="ARBA00005350"/>
    </source>
</evidence>
<evidence type="ECO:0000256" key="8">
    <source>
        <dbReference type="ARBA" id="ARBA00023136"/>
    </source>
</evidence>
<evidence type="ECO:0000313" key="13">
    <source>
        <dbReference type="Proteomes" id="UP001187315"/>
    </source>
</evidence>
<evidence type="ECO:0000256" key="10">
    <source>
        <dbReference type="ARBA" id="ARBA00023288"/>
    </source>
</evidence>
<comment type="caution">
    <text evidence="12">The sequence shown here is derived from an EMBL/GenBank/DDBJ whole genome shotgun (WGS) entry which is preliminary data.</text>
</comment>
<dbReference type="PANTHER" id="PTHR23248">
    <property type="entry name" value="PHOSPHOLIPID SCRAMBLASE-RELATED"/>
    <property type="match status" value="1"/>
</dbReference>
<dbReference type="GO" id="GO:0005886">
    <property type="term" value="C:plasma membrane"/>
    <property type="evidence" value="ECO:0007669"/>
    <property type="project" value="TreeGrafter"/>
</dbReference>
<dbReference type="Pfam" id="PF03803">
    <property type="entry name" value="Scramblase"/>
    <property type="match status" value="1"/>
</dbReference>
<keyword evidence="6 11" id="KW-0106">Calcium</keyword>
<evidence type="ECO:0000256" key="9">
    <source>
        <dbReference type="ARBA" id="ARBA00023139"/>
    </source>
</evidence>
<comment type="similarity">
    <text evidence="3 11">Belongs to the phospholipid scramblase family.</text>
</comment>
<evidence type="ECO:0000313" key="12">
    <source>
        <dbReference type="EMBL" id="KAK2860909.1"/>
    </source>
</evidence>
<comment type="subcellular location">
    <subcellularLocation>
        <location evidence="2">Membrane</location>
        <topology evidence="2">Single-pass type II membrane protein</topology>
    </subcellularLocation>
</comment>